<dbReference type="EMBL" id="FNJQ01000016">
    <property type="protein sequence ID" value="SDP38830.1"/>
    <property type="molecule type" value="Genomic_DNA"/>
</dbReference>
<name>A0A1H0SAR9_SELRU</name>
<gene>
    <name evidence="2" type="ORF">SAMN05216366_11648</name>
</gene>
<accession>A0A1H0SAR9</accession>
<feature type="transmembrane region" description="Helical" evidence="1">
    <location>
        <begin position="190"/>
        <end position="210"/>
    </location>
</feature>
<evidence type="ECO:0000256" key="1">
    <source>
        <dbReference type="SAM" id="Phobius"/>
    </source>
</evidence>
<dbReference type="AlphaFoldDB" id="A0A1H0SAR9"/>
<proteinExistence type="predicted"/>
<protein>
    <submittedName>
        <fullName evidence="2">Uncharacterized protein</fullName>
    </submittedName>
</protein>
<feature type="transmembrane region" description="Helical" evidence="1">
    <location>
        <begin position="6"/>
        <end position="26"/>
    </location>
</feature>
<reference evidence="2 3" key="1">
    <citation type="submission" date="2016-10" db="EMBL/GenBank/DDBJ databases">
        <authorList>
            <person name="de Groot N.N."/>
        </authorList>
    </citation>
    <scope>NUCLEOTIDE SEQUENCE [LARGE SCALE GENOMIC DNA]</scope>
    <source>
        <strain evidence="2 3">S137</strain>
    </source>
</reference>
<keyword evidence="1" id="KW-0812">Transmembrane</keyword>
<evidence type="ECO:0000313" key="2">
    <source>
        <dbReference type="EMBL" id="SDP38830.1"/>
    </source>
</evidence>
<organism evidence="2 3">
    <name type="scientific">Selenomonas ruminantium</name>
    <dbReference type="NCBI Taxonomy" id="971"/>
    <lineage>
        <taxon>Bacteria</taxon>
        <taxon>Bacillati</taxon>
        <taxon>Bacillota</taxon>
        <taxon>Negativicutes</taxon>
        <taxon>Selenomonadales</taxon>
        <taxon>Selenomonadaceae</taxon>
        <taxon>Selenomonas</taxon>
    </lineage>
</organism>
<feature type="transmembrane region" description="Helical" evidence="1">
    <location>
        <begin position="159"/>
        <end position="178"/>
    </location>
</feature>
<feature type="transmembrane region" description="Helical" evidence="1">
    <location>
        <begin position="71"/>
        <end position="92"/>
    </location>
</feature>
<keyword evidence="1" id="KW-1133">Transmembrane helix</keyword>
<dbReference type="RefSeq" id="WP_176756762.1">
    <property type="nucleotide sequence ID" value="NZ_FNJQ01000016.1"/>
</dbReference>
<evidence type="ECO:0000313" key="3">
    <source>
        <dbReference type="Proteomes" id="UP000182412"/>
    </source>
</evidence>
<dbReference type="Proteomes" id="UP000182412">
    <property type="component" value="Unassembled WGS sequence"/>
</dbReference>
<feature type="transmembrane region" description="Helical" evidence="1">
    <location>
        <begin position="104"/>
        <end position="130"/>
    </location>
</feature>
<keyword evidence="1" id="KW-0472">Membrane</keyword>
<sequence length="225" mass="25975">MDDENFATSARFLVFLGMVFLALFFVDEHKMEVFVFACAVALYLEAHKEGWQSPLIEWPEELSFLSTCYYASLKLLKLGAIVETVVLIYLFWNDVMHSPQLFHITGIIYLVNVIWLSATAGVLSICWSIHDKWAERTGNITIASLKPPFTQGHRGFKTWSWLLMDAVVIMALVIMYVDHYALKQFDVFELTIVCAAYFVLMIPLQLWMYFHYKGLLPNALPKAER</sequence>